<comment type="caution">
    <text evidence="4">The sequence shown here is derived from an EMBL/GenBank/DDBJ whole genome shotgun (WGS) entry which is preliminary data.</text>
</comment>
<evidence type="ECO:0000256" key="1">
    <source>
        <dbReference type="ARBA" id="ARBA00022603"/>
    </source>
</evidence>
<protein>
    <submittedName>
        <fullName evidence="4">DNA methyltransferase</fullName>
    </submittedName>
</protein>
<evidence type="ECO:0000313" key="4">
    <source>
        <dbReference type="EMBL" id="HEH30677.1"/>
    </source>
</evidence>
<dbReference type="SUPFAM" id="SSF53335">
    <property type="entry name" value="S-adenosyl-L-methionine-dependent methyltransferases"/>
    <property type="match status" value="1"/>
</dbReference>
<dbReference type="GO" id="GO:0032259">
    <property type="term" value="P:methylation"/>
    <property type="evidence" value="ECO:0007669"/>
    <property type="project" value="UniProtKB-KW"/>
</dbReference>
<keyword evidence="3" id="KW-0949">S-adenosyl-L-methionine</keyword>
<sequence length="372" mass="43165">MTSFRALIRFWGRKPYEVVQEFLDSSDFVVVDPFGGSGAIALAALEMGKRVVYADINPYAWLVAHVHIAGANLEEFFSSALQVLDKASRVWRFMSSGKLLNDYLYYRGVQFLKKRNFERVSDFFSPENRAKLRALLAAIDSVDSSSKTKLALYLAFCAALFPSSYMKRCGAGSWGVPSYWAPTKSCPEDALVAFEKATKRFYTFFKTSKFYTVCYRENCNAEAQLLLHNALTLKYKETWTLVTDPPHADEIQYAELSYFYWVWLRSSKFPQLVRSLIGKIPRLYMSKEIIVNEKRSKDFNAYLNEIALFMYKTRALKKKILILHEERRNVIKRLIELAKKIWYGIRIERMEITMQRNIGPRGSKEYITILSP</sequence>
<organism evidence="4">
    <name type="scientific">Ignisphaera aggregans</name>
    <dbReference type="NCBI Taxonomy" id="334771"/>
    <lineage>
        <taxon>Archaea</taxon>
        <taxon>Thermoproteota</taxon>
        <taxon>Thermoprotei</taxon>
        <taxon>Desulfurococcales</taxon>
        <taxon>Desulfurococcaceae</taxon>
        <taxon>Ignisphaera</taxon>
    </lineage>
</organism>
<proteinExistence type="predicted"/>
<keyword evidence="2 4" id="KW-0808">Transferase</keyword>
<dbReference type="InterPro" id="IPR029063">
    <property type="entry name" value="SAM-dependent_MTases_sf"/>
</dbReference>
<accession>A0A7J2T9Y7</accession>
<keyword evidence="1 4" id="KW-0489">Methyltransferase</keyword>
<dbReference type="Pfam" id="PF02086">
    <property type="entry name" value="MethyltransfD12"/>
    <property type="match status" value="1"/>
</dbReference>
<dbReference type="EMBL" id="DSLL01000007">
    <property type="protein sequence ID" value="HEH30677.1"/>
    <property type="molecule type" value="Genomic_DNA"/>
</dbReference>
<dbReference type="InterPro" id="IPR012327">
    <property type="entry name" value="MeTrfase_D12"/>
</dbReference>
<reference evidence="4" key="1">
    <citation type="journal article" date="2020" name="mSystems">
        <title>Genome- and Community-Level Interaction Insights into Carbon Utilization and Element Cycling Functions of Hydrothermarchaeota in Hydrothermal Sediment.</title>
        <authorList>
            <person name="Zhou Z."/>
            <person name="Liu Y."/>
            <person name="Xu W."/>
            <person name="Pan J."/>
            <person name="Luo Z.H."/>
            <person name="Li M."/>
        </authorList>
    </citation>
    <scope>NUCLEOTIDE SEQUENCE [LARGE SCALE GENOMIC DNA]</scope>
    <source>
        <strain evidence="4">SpSt-27</strain>
    </source>
</reference>
<dbReference type="AlphaFoldDB" id="A0A7J2T9Y7"/>
<evidence type="ECO:0000256" key="3">
    <source>
        <dbReference type="ARBA" id="ARBA00022691"/>
    </source>
</evidence>
<dbReference type="GO" id="GO:0009007">
    <property type="term" value="F:site-specific DNA-methyltransferase (adenine-specific) activity"/>
    <property type="evidence" value="ECO:0007669"/>
    <property type="project" value="UniProtKB-EC"/>
</dbReference>
<evidence type="ECO:0000256" key="2">
    <source>
        <dbReference type="ARBA" id="ARBA00022679"/>
    </source>
</evidence>
<name>A0A7J2T9Y7_9CREN</name>
<dbReference type="GO" id="GO:0009307">
    <property type="term" value="P:DNA restriction-modification system"/>
    <property type="evidence" value="ECO:0007669"/>
    <property type="project" value="InterPro"/>
</dbReference>
<dbReference type="Gene3D" id="3.40.50.150">
    <property type="entry name" value="Vaccinia Virus protein VP39"/>
    <property type="match status" value="1"/>
</dbReference>
<gene>
    <name evidence="4" type="ORF">ENP99_00960</name>
</gene>